<protein>
    <submittedName>
        <fullName evidence="1">Uncharacterized protein</fullName>
    </submittedName>
</protein>
<reference evidence="1" key="1">
    <citation type="submission" date="2020-09" db="EMBL/GenBank/DDBJ databases">
        <title>Pelobacter alkaliphilus sp. nov., a novel anaerobic arsenate-reducing bacterium from terrestrial mud volcano.</title>
        <authorList>
            <person name="Khomyakova M.A."/>
            <person name="Merkel A.Y."/>
            <person name="Slobodkin A.I."/>
        </authorList>
    </citation>
    <scope>NUCLEOTIDE SEQUENCE</scope>
    <source>
        <strain evidence="1">M08fum</strain>
    </source>
</reference>
<dbReference type="EMBL" id="JACWUN010000006">
    <property type="protein sequence ID" value="MBD1400385.1"/>
    <property type="molecule type" value="Genomic_DNA"/>
</dbReference>
<dbReference type="RefSeq" id="WP_191154830.1">
    <property type="nucleotide sequence ID" value="NZ_JACWUN010000006.1"/>
</dbReference>
<keyword evidence="2" id="KW-1185">Reference proteome</keyword>
<evidence type="ECO:0000313" key="2">
    <source>
        <dbReference type="Proteomes" id="UP000632828"/>
    </source>
</evidence>
<dbReference type="Proteomes" id="UP000632828">
    <property type="component" value="Unassembled WGS sequence"/>
</dbReference>
<evidence type="ECO:0000313" key="1">
    <source>
        <dbReference type="EMBL" id="MBD1400385.1"/>
    </source>
</evidence>
<name>A0A8J6QUJ9_9BACT</name>
<comment type="caution">
    <text evidence="1">The sequence shown here is derived from an EMBL/GenBank/DDBJ whole genome shotgun (WGS) entry which is preliminary data.</text>
</comment>
<dbReference type="AlphaFoldDB" id="A0A8J6QUJ9"/>
<accession>A0A8J6QUJ9</accession>
<sequence length="115" mass="13297">MKILMLWLLLTIFVPSFGIAHEYNTDYCHDPAELQKWEQMLTNDPDSEPLATIHALWIGLCAKVETRQLTTIQANRIFERFRDALIEQIKQQESFPAGNNIEPCALIPWTSSLRP</sequence>
<proteinExistence type="predicted"/>
<gene>
    <name evidence="1" type="ORF">ICT70_06855</name>
</gene>
<organism evidence="1 2">
    <name type="scientific">Pelovirga terrestris</name>
    <dbReference type="NCBI Taxonomy" id="2771352"/>
    <lineage>
        <taxon>Bacteria</taxon>
        <taxon>Pseudomonadati</taxon>
        <taxon>Thermodesulfobacteriota</taxon>
        <taxon>Desulfuromonadia</taxon>
        <taxon>Geobacterales</taxon>
        <taxon>Geobacteraceae</taxon>
        <taxon>Pelovirga</taxon>
    </lineage>
</organism>